<comment type="similarity">
    <text evidence="1 3">Belongs to the chaperonin (HSP60) family.</text>
</comment>
<dbReference type="Pfam" id="PF00118">
    <property type="entry name" value="Cpn60_TCP1"/>
    <property type="match status" value="1"/>
</dbReference>
<dbReference type="FunFam" id="3.50.7.10:FF:000001">
    <property type="entry name" value="60 kDa chaperonin"/>
    <property type="match status" value="1"/>
</dbReference>
<name>A0A7S3C0N7_9EUKA</name>
<dbReference type="SUPFAM" id="SSF48592">
    <property type="entry name" value="GroEL equatorial domain-like"/>
    <property type="match status" value="1"/>
</dbReference>
<keyword evidence="4" id="KW-0732">Signal</keyword>
<dbReference type="SUPFAM" id="SSF54849">
    <property type="entry name" value="GroEL-intermediate domain like"/>
    <property type="match status" value="1"/>
</dbReference>
<dbReference type="NCBIfam" id="NF009488">
    <property type="entry name" value="PRK12850.1"/>
    <property type="match status" value="1"/>
</dbReference>
<dbReference type="EMBL" id="HBHX01069947">
    <property type="protein sequence ID" value="CAE0150828.1"/>
    <property type="molecule type" value="Transcribed_RNA"/>
</dbReference>
<dbReference type="CDD" id="cd03344">
    <property type="entry name" value="GroEL"/>
    <property type="match status" value="1"/>
</dbReference>
<proteinExistence type="inferred from homology"/>
<evidence type="ECO:0000313" key="5">
    <source>
        <dbReference type="EMBL" id="CAE0150828.1"/>
    </source>
</evidence>
<dbReference type="InterPro" id="IPR027410">
    <property type="entry name" value="TCP-1-like_intermed_sf"/>
</dbReference>
<protein>
    <submittedName>
        <fullName evidence="5">Uncharacterized protein</fullName>
    </submittedName>
</protein>
<evidence type="ECO:0000256" key="2">
    <source>
        <dbReference type="ARBA" id="ARBA00023186"/>
    </source>
</evidence>
<dbReference type="Gene3D" id="3.50.7.10">
    <property type="entry name" value="GroEL"/>
    <property type="match status" value="1"/>
</dbReference>
<accession>A0A7S3C0N7</accession>
<dbReference type="GO" id="GO:0005524">
    <property type="term" value="F:ATP binding"/>
    <property type="evidence" value="ECO:0007669"/>
    <property type="project" value="InterPro"/>
</dbReference>
<evidence type="ECO:0000256" key="3">
    <source>
        <dbReference type="RuleBase" id="RU000418"/>
    </source>
</evidence>
<dbReference type="Gene3D" id="3.30.260.10">
    <property type="entry name" value="TCP-1-like chaperonin intermediate domain"/>
    <property type="match status" value="1"/>
</dbReference>
<dbReference type="PANTHER" id="PTHR45633">
    <property type="entry name" value="60 KDA HEAT SHOCK PROTEIN, MITOCHONDRIAL"/>
    <property type="match status" value="1"/>
</dbReference>
<gene>
    <name evidence="5" type="ORF">HERI1096_LOCUS38628</name>
</gene>
<dbReference type="NCBIfam" id="NF000592">
    <property type="entry name" value="PRK00013.1"/>
    <property type="match status" value="1"/>
</dbReference>
<evidence type="ECO:0000256" key="4">
    <source>
        <dbReference type="SAM" id="SignalP"/>
    </source>
</evidence>
<dbReference type="NCBIfam" id="NF009487">
    <property type="entry name" value="PRK12849.1"/>
    <property type="match status" value="1"/>
</dbReference>
<keyword evidence="2" id="KW-0143">Chaperone</keyword>
<dbReference type="InterPro" id="IPR002423">
    <property type="entry name" value="Cpn60/GroEL/TCP-1"/>
</dbReference>
<feature type="signal peptide" evidence="4">
    <location>
        <begin position="1"/>
        <end position="22"/>
    </location>
</feature>
<dbReference type="InterPro" id="IPR027413">
    <property type="entry name" value="GROEL-like_equatorial_sf"/>
</dbReference>
<reference evidence="5" key="1">
    <citation type="submission" date="2021-01" db="EMBL/GenBank/DDBJ databases">
        <authorList>
            <person name="Corre E."/>
            <person name="Pelletier E."/>
            <person name="Niang G."/>
            <person name="Scheremetjew M."/>
            <person name="Finn R."/>
            <person name="Kale V."/>
            <person name="Holt S."/>
            <person name="Cochrane G."/>
            <person name="Meng A."/>
            <person name="Brown T."/>
            <person name="Cohen L."/>
        </authorList>
    </citation>
    <scope>NUCLEOTIDE SEQUENCE</scope>
    <source>
        <strain evidence="5">CCMP281</strain>
    </source>
</reference>
<dbReference type="AlphaFoldDB" id="A0A7S3C0N7"/>
<dbReference type="Gene3D" id="1.10.560.10">
    <property type="entry name" value="GroEL-like equatorial domain"/>
    <property type="match status" value="1"/>
</dbReference>
<dbReference type="SUPFAM" id="SSF52029">
    <property type="entry name" value="GroEL apical domain-like"/>
    <property type="match status" value="1"/>
</dbReference>
<dbReference type="InterPro" id="IPR027409">
    <property type="entry name" value="GroEL-like_apical_dom_sf"/>
</dbReference>
<sequence length="597" mass="63807">MTRMLLPLALCVLCVLCVDCSALCASNSRCAANRWHTYRAPSPSMSKSVHYGDGARSLLVQGVDKVADAVKVTLGPRGRNVVLQDANNAPQVVNDGVTIAANIVLETPEENVGAKLLLQAASQTDSRAGDGTTTSTVLTQAIVRAGLRLVSNGHNSVALQRGLVKTAAFFVDKIRKAATPVTEYEQFKFIASISSGSEDMGTTTADAVFKVGVDGSTTVEIGRELTDSIEFTDGMEHEVGWLNSNFVKDLETQVATLVKPRVLVTDERISTMAELLPILEGVVASKEPLLIIASDLVGEAASGLVLNKNRGVLDVCVVKAPGFGEVRRAFLEDICIFCGANFLSTELSLKLKDAGVADLGRLERVVVSKDKTLLVSSGESEEAVENRVAQIKEQIESKLKTDKEFEVQRLEQRIVKLRGAVARIKVGAPTEAEQEDKRLRYEDAINALRGAITEGMVPGGGACLAYMLRYEDEARALLPDEEEQAAVDVLLAAMKAPIVQIAHNAGLLGEMVLEQVKGQAWGYGFNAKTLEYEDLLVAGVCDPASVTTWALENAASISASLLTTEALVCESQIAEEEEEYTPELGQGIGAGAADLAW</sequence>
<dbReference type="PRINTS" id="PR00298">
    <property type="entry name" value="CHAPERONIN60"/>
</dbReference>
<dbReference type="GO" id="GO:0042026">
    <property type="term" value="P:protein refolding"/>
    <property type="evidence" value="ECO:0007669"/>
    <property type="project" value="InterPro"/>
</dbReference>
<evidence type="ECO:0000256" key="1">
    <source>
        <dbReference type="ARBA" id="ARBA00006607"/>
    </source>
</evidence>
<feature type="chain" id="PRO_5030968011" evidence="4">
    <location>
        <begin position="23"/>
        <end position="597"/>
    </location>
</feature>
<organism evidence="5">
    <name type="scientific">Haptolina ericina</name>
    <dbReference type="NCBI Taxonomy" id="156174"/>
    <lineage>
        <taxon>Eukaryota</taxon>
        <taxon>Haptista</taxon>
        <taxon>Haptophyta</taxon>
        <taxon>Prymnesiophyceae</taxon>
        <taxon>Prymnesiales</taxon>
        <taxon>Prymnesiaceae</taxon>
        <taxon>Haptolina</taxon>
    </lineage>
</organism>
<dbReference type="InterPro" id="IPR001844">
    <property type="entry name" value="Cpn60/GroEL"/>
</dbReference>
<dbReference type="NCBIfam" id="NF009489">
    <property type="entry name" value="PRK12851.1"/>
    <property type="match status" value="1"/>
</dbReference>
<dbReference type="GO" id="GO:0140662">
    <property type="term" value="F:ATP-dependent protein folding chaperone"/>
    <property type="evidence" value="ECO:0007669"/>
    <property type="project" value="InterPro"/>
</dbReference>